<feature type="transmembrane region" description="Helical" evidence="1">
    <location>
        <begin position="42"/>
        <end position="66"/>
    </location>
</feature>
<keyword evidence="1" id="KW-1133">Transmembrane helix</keyword>
<feature type="transmembrane region" description="Helical" evidence="1">
    <location>
        <begin position="72"/>
        <end position="91"/>
    </location>
</feature>
<sequence>MLNGDKETKYAQRVIKEYGVHEETDIDKLRKLDRKAKRPAEIFAYVYGTVSALVFGVGMCLALGVIGDIFPLGVVLGTVGIGMMVSTWFVYKKMFASGKKKYGAEILRISGGMLNGNADEN</sequence>
<protein>
    <submittedName>
        <fullName evidence="2">Dihydropteridine reductase</fullName>
    </submittedName>
</protein>
<comment type="caution">
    <text evidence="2">The sequence shown here is derived from an EMBL/GenBank/DDBJ whole genome shotgun (WGS) entry which is preliminary data.</text>
</comment>
<dbReference type="Proteomes" id="UP000824088">
    <property type="component" value="Unassembled WGS sequence"/>
</dbReference>
<dbReference type="EMBL" id="DVMN01000083">
    <property type="protein sequence ID" value="HIU21491.1"/>
    <property type="molecule type" value="Genomic_DNA"/>
</dbReference>
<keyword evidence="1" id="KW-0472">Membrane</keyword>
<proteinExistence type="predicted"/>
<reference evidence="2" key="2">
    <citation type="journal article" date="2021" name="PeerJ">
        <title>Extensive microbial diversity within the chicken gut microbiome revealed by metagenomics and culture.</title>
        <authorList>
            <person name="Gilroy R."/>
            <person name="Ravi A."/>
            <person name="Getino M."/>
            <person name="Pursley I."/>
            <person name="Horton D.L."/>
            <person name="Alikhan N.F."/>
            <person name="Baker D."/>
            <person name="Gharbi K."/>
            <person name="Hall N."/>
            <person name="Watson M."/>
            <person name="Adriaenssens E.M."/>
            <person name="Foster-Nyarko E."/>
            <person name="Jarju S."/>
            <person name="Secka A."/>
            <person name="Antonio M."/>
            <person name="Oren A."/>
            <person name="Chaudhuri R.R."/>
            <person name="La Ragione R."/>
            <person name="Hildebrand F."/>
            <person name="Pallen M.J."/>
        </authorList>
    </citation>
    <scope>NUCLEOTIDE SEQUENCE</scope>
    <source>
        <strain evidence="2">1063</strain>
    </source>
</reference>
<name>A0A9D1HS44_9FIRM</name>
<dbReference type="AlphaFoldDB" id="A0A9D1HS44"/>
<gene>
    <name evidence="2" type="ORF">IAD51_04590</name>
</gene>
<organism evidence="2 3">
    <name type="scientific">Candidatus Limadaptatus stercorigallinarum</name>
    <dbReference type="NCBI Taxonomy" id="2840845"/>
    <lineage>
        <taxon>Bacteria</taxon>
        <taxon>Bacillati</taxon>
        <taxon>Bacillota</taxon>
        <taxon>Clostridia</taxon>
        <taxon>Eubacteriales</taxon>
        <taxon>Candidatus Limadaptatus</taxon>
    </lineage>
</organism>
<evidence type="ECO:0000313" key="3">
    <source>
        <dbReference type="Proteomes" id="UP000824088"/>
    </source>
</evidence>
<accession>A0A9D1HS44</accession>
<evidence type="ECO:0000256" key="1">
    <source>
        <dbReference type="SAM" id="Phobius"/>
    </source>
</evidence>
<reference evidence="2" key="1">
    <citation type="submission" date="2020-10" db="EMBL/GenBank/DDBJ databases">
        <authorList>
            <person name="Gilroy R."/>
        </authorList>
    </citation>
    <scope>NUCLEOTIDE SEQUENCE</scope>
    <source>
        <strain evidence="2">1063</strain>
    </source>
</reference>
<keyword evidence="1" id="KW-0812">Transmembrane</keyword>
<evidence type="ECO:0000313" key="2">
    <source>
        <dbReference type="EMBL" id="HIU21491.1"/>
    </source>
</evidence>